<evidence type="ECO:0000256" key="4">
    <source>
        <dbReference type="ARBA" id="ARBA00012312"/>
    </source>
</evidence>
<dbReference type="AlphaFoldDB" id="A0ABD3RTJ7"/>
<keyword evidence="12" id="KW-1185">Reference proteome</keyword>
<keyword evidence="5 9" id="KW-0285">Flavoprotein</keyword>
<dbReference type="PANTHER" id="PTHR10835:SF8">
    <property type="entry name" value="SQUALENE MONOOXYGENASE"/>
    <property type="match status" value="1"/>
</dbReference>
<dbReference type="GO" id="GO:0016020">
    <property type="term" value="C:membrane"/>
    <property type="evidence" value="ECO:0007669"/>
    <property type="project" value="UniProtKB-SubCell"/>
</dbReference>
<evidence type="ECO:0000256" key="8">
    <source>
        <dbReference type="ARBA" id="ARBA00023136"/>
    </source>
</evidence>
<proteinExistence type="inferred from homology"/>
<comment type="caution">
    <text evidence="11">The sequence shown here is derived from an EMBL/GenBank/DDBJ whole genome shotgun (WGS) entry which is preliminary data.</text>
</comment>
<comment type="similarity">
    <text evidence="3 9">Belongs to the squalene monooxygenase family.</text>
</comment>
<comment type="function">
    <text evidence="9">Catalyzes the stereospecific oxidation of squalene to (S)-2,3-epoxysqualene, and is considered to be a rate-limiting enzyme in steroid biosynthesis.</text>
</comment>
<name>A0ABD3RTJ7_9LAMI</name>
<dbReference type="GO" id="GO:0016126">
    <property type="term" value="P:sterol biosynthetic process"/>
    <property type="evidence" value="ECO:0007669"/>
    <property type="project" value="UniProtKB-UniRule"/>
</dbReference>
<dbReference type="EC" id="1.14.14.17" evidence="4 9"/>
<dbReference type="InterPro" id="IPR036188">
    <property type="entry name" value="FAD/NAD-bd_sf"/>
</dbReference>
<feature type="domain" description="Squalene epoxidase" evidence="10">
    <location>
        <begin position="3"/>
        <end position="90"/>
    </location>
</feature>
<evidence type="ECO:0000256" key="5">
    <source>
        <dbReference type="ARBA" id="ARBA00022630"/>
    </source>
</evidence>
<evidence type="ECO:0000313" key="12">
    <source>
        <dbReference type="Proteomes" id="UP001634393"/>
    </source>
</evidence>
<evidence type="ECO:0000256" key="6">
    <source>
        <dbReference type="ARBA" id="ARBA00022827"/>
    </source>
</evidence>
<accession>A0ABD3RTJ7</accession>
<evidence type="ECO:0000313" key="11">
    <source>
        <dbReference type="EMBL" id="KAL3814346.1"/>
    </source>
</evidence>
<dbReference type="GO" id="GO:0004506">
    <property type="term" value="F:squalene monooxygenase activity"/>
    <property type="evidence" value="ECO:0007669"/>
    <property type="project" value="UniProtKB-UniRule"/>
</dbReference>
<evidence type="ECO:0000256" key="1">
    <source>
        <dbReference type="ARBA" id="ARBA00001974"/>
    </source>
</evidence>
<comment type="subcellular location">
    <subcellularLocation>
        <location evidence="9">Membrane</location>
        <topology evidence="9">Multi-pass membrane protein</topology>
    </subcellularLocation>
</comment>
<comment type="pathway">
    <text evidence="2">Terpene metabolism; lanosterol biosynthesis; lanosterol from farnesyl diphosphate: step 2/3.</text>
</comment>
<evidence type="ECO:0000256" key="7">
    <source>
        <dbReference type="ARBA" id="ARBA00023002"/>
    </source>
</evidence>
<dbReference type="PANTHER" id="PTHR10835">
    <property type="entry name" value="SQUALENE MONOOXYGENASE"/>
    <property type="match status" value="1"/>
</dbReference>
<reference evidence="11 12" key="1">
    <citation type="submission" date="2024-12" db="EMBL/GenBank/DDBJ databases">
        <title>The unique morphological basis and parallel evolutionary history of personate flowers in Penstemon.</title>
        <authorList>
            <person name="Depatie T.H."/>
            <person name="Wessinger C.A."/>
        </authorList>
    </citation>
    <scope>NUCLEOTIDE SEQUENCE [LARGE SCALE GENOMIC DNA]</scope>
    <source>
        <strain evidence="11">WTNN_2</strain>
        <tissue evidence="11">Leaf</tissue>
    </source>
</reference>
<keyword evidence="8" id="KW-0472">Membrane</keyword>
<evidence type="ECO:0000256" key="3">
    <source>
        <dbReference type="ARBA" id="ARBA00008802"/>
    </source>
</evidence>
<dbReference type="SUPFAM" id="SSF51905">
    <property type="entry name" value="FAD/NAD(P)-binding domain"/>
    <property type="match status" value="1"/>
</dbReference>
<dbReference type="Proteomes" id="UP001634393">
    <property type="component" value="Unassembled WGS sequence"/>
</dbReference>
<comment type="catalytic activity">
    <reaction evidence="9">
        <text>squalene + reduced [NADPH--hemoprotein reductase] + O2 = (S)-2,3-epoxysqualene + oxidized [NADPH--hemoprotein reductase] + H2O + H(+)</text>
        <dbReference type="Rhea" id="RHEA:25282"/>
        <dbReference type="Rhea" id="RHEA-COMP:11964"/>
        <dbReference type="Rhea" id="RHEA-COMP:11965"/>
        <dbReference type="ChEBI" id="CHEBI:15377"/>
        <dbReference type="ChEBI" id="CHEBI:15378"/>
        <dbReference type="ChEBI" id="CHEBI:15379"/>
        <dbReference type="ChEBI" id="CHEBI:15440"/>
        <dbReference type="ChEBI" id="CHEBI:15441"/>
        <dbReference type="ChEBI" id="CHEBI:57618"/>
        <dbReference type="ChEBI" id="CHEBI:58210"/>
        <dbReference type="EC" id="1.14.14.17"/>
    </reaction>
</comment>
<comment type="cofactor">
    <cofactor evidence="1 9">
        <name>FAD</name>
        <dbReference type="ChEBI" id="CHEBI:57692"/>
    </cofactor>
</comment>
<evidence type="ECO:0000256" key="2">
    <source>
        <dbReference type="ARBA" id="ARBA00005018"/>
    </source>
</evidence>
<dbReference type="Gene3D" id="3.50.50.60">
    <property type="entry name" value="FAD/NAD(P)-binding domain"/>
    <property type="match status" value="1"/>
</dbReference>
<protein>
    <recommendedName>
        <fullName evidence="4 9">Squalene monooxygenase</fullName>
        <ecNumber evidence="4 9">1.14.14.17</ecNumber>
    </recommendedName>
</protein>
<evidence type="ECO:0000259" key="10">
    <source>
        <dbReference type="Pfam" id="PF08491"/>
    </source>
</evidence>
<dbReference type="Pfam" id="PF08491">
    <property type="entry name" value="SE"/>
    <property type="match status" value="1"/>
</dbReference>
<sequence>MYNAFISSIDKGTSIRIMPINSMPAAPYLVPGAILLGDALNMRHVITGGGMTAALNDVSFLCNILKHLNLDDTSAVTKKTDYFYKYRKVNDHDGPYN</sequence>
<evidence type="ECO:0000256" key="9">
    <source>
        <dbReference type="RuleBase" id="RU367121"/>
    </source>
</evidence>
<keyword evidence="6 9" id="KW-0274">FAD</keyword>
<dbReference type="InterPro" id="IPR040125">
    <property type="entry name" value="Squalene_monox"/>
</dbReference>
<dbReference type="InterPro" id="IPR013698">
    <property type="entry name" value="Squalene_epoxidase"/>
</dbReference>
<dbReference type="GO" id="GO:0050660">
    <property type="term" value="F:flavin adenine dinucleotide binding"/>
    <property type="evidence" value="ECO:0007669"/>
    <property type="project" value="UniProtKB-UniRule"/>
</dbReference>
<gene>
    <name evidence="11" type="ORF">ACJIZ3_015614</name>
</gene>
<dbReference type="EMBL" id="JBJXBP010000008">
    <property type="protein sequence ID" value="KAL3814346.1"/>
    <property type="molecule type" value="Genomic_DNA"/>
</dbReference>
<organism evidence="11 12">
    <name type="scientific">Penstemon smallii</name>
    <dbReference type="NCBI Taxonomy" id="265156"/>
    <lineage>
        <taxon>Eukaryota</taxon>
        <taxon>Viridiplantae</taxon>
        <taxon>Streptophyta</taxon>
        <taxon>Embryophyta</taxon>
        <taxon>Tracheophyta</taxon>
        <taxon>Spermatophyta</taxon>
        <taxon>Magnoliopsida</taxon>
        <taxon>eudicotyledons</taxon>
        <taxon>Gunneridae</taxon>
        <taxon>Pentapetalae</taxon>
        <taxon>asterids</taxon>
        <taxon>lamiids</taxon>
        <taxon>Lamiales</taxon>
        <taxon>Plantaginaceae</taxon>
        <taxon>Cheloneae</taxon>
        <taxon>Penstemon</taxon>
    </lineage>
</organism>
<keyword evidence="7 9" id="KW-0560">Oxidoreductase</keyword>